<evidence type="ECO:0000256" key="1">
    <source>
        <dbReference type="ARBA" id="ARBA00008875"/>
    </source>
</evidence>
<reference evidence="6" key="1">
    <citation type="submission" date="2022-10" db="EMBL/GenBank/DDBJ databases">
        <authorList>
            <person name="Botero Cardona J."/>
        </authorList>
    </citation>
    <scope>NUCLEOTIDE SEQUENCE</scope>
    <source>
        <strain evidence="6">LMG 31819</strain>
        <strain evidence="7">R-53529</strain>
    </source>
</reference>
<name>A0A9W4TP67_9PROT</name>
<dbReference type="Gene3D" id="3.20.20.80">
    <property type="entry name" value="Glycosidases"/>
    <property type="match status" value="1"/>
</dbReference>
<dbReference type="InterPro" id="IPR017853">
    <property type="entry name" value="GH"/>
</dbReference>
<evidence type="ECO:0000313" key="6">
    <source>
        <dbReference type="EMBL" id="CAI3949309.1"/>
    </source>
</evidence>
<dbReference type="Proteomes" id="UP001154259">
    <property type="component" value="Unassembled WGS sequence"/>
</dbReference>
<feature type="compositionally biased region" description="Polar residues" evidence="4">
    <location>
        <begin position="1"/>
        <end position="19"/>
    </location>
</feature>
<evidence type="ECO:0000256" key="4">
    <source>
        <dbReference type="SAM" id="MobiDB-lite"/>
    </source>
</evidence>
<protein>
    <submittedName>
        <fullName evidence="6 7">Beta-xylosidase (XynB)</fullName>
    </submittedName>
</protein>
<feature type="region of interest" description="Disordered" evidence="4">
    <location>
        <begin position="1"/>
        <end position="20"/>
    </location>
</feature>
<evidence type="ECO:0000313" key="8">
    <source>
        <dbReference type="Proteomes" id="UP001154255"/>
    </source>
</evidence>
<comment type="similarity">
    <text evidence="1">Belongs to the glycosyl hydrolase 39 family.</text>
</comment>
<evidence type="ECO:0000256" key="2">
    <source>
        <dbReference type="ARBA" id="ARBA00022801"/>
    </source>
</evidence>
<gene>
    <name evidence="7" type="ORF">R53529_LOCUS1630</name>
    <name evidence="6" type="ORF">R53530_LOCUS1724</name>
</gene>
<evidence type="ECO:0000313" key="9">
    <source>
        <dbReference type="Proteomes" id="UP001154259"/>
    </source>
</evidence>
<comment type="caution">
    <text evidence="6">The sequence shown here is derived from an EMBL/GenBank/DDBJ whole genome shotgun (WGS) entry which is preliminary data.</text>
</comment>
<organism evidence="6 8">
    <name type="scientific">Commensalibacter communis</name>
    <dbReference type="NCBI Taxonomy" id="2972786"/>
    <lineage>
        <taxon>Bacteria</taxon>
        <taxon>Pseudomonadati</taxon>
        <taxon>Pseudomonadota</taxon>
        <taxon>Alphaproteobacteria</taxon>
        <taxon>Acetobacterales</taxon>
        <taxon>Acetobacteraceae</taxon>
    </lineage>
</organism>
<dbReference type="PANTHER" id="PTHR12631">
    <property type="entry name" value="ALPHA-L-IDURONIDASE"/>
    <property type="match status" value="1"/>
</dbReference>
<dbReference type="RefSeq" id="WP_271790060.1">
    <property type="nucleotide sequence ID" value="NZ_CAMXCJ010000009.1"/>
</dbReference>
<dbReference type="Proteomes" id="UP001154255">
    <property type="component" value="Unassembled WGS sequence"/>
</dbReference>
<dbReference type="EMBL" id="CAMXCM010000004">
    <property type="protein sequence ID" value="CAI3949309.1"/>
    <property type="molecule type" value="Genomic_DNA"/>
</dbReference>
<keyword evidence="3" id="KW-0326">Glycosidase</keyword>
<dbReference type="InterPro" id="IPR051923">
    <property type="entry name" value="Glycosyl_Hydrolase_39"/>
</dbReference>
<keyword evidence="9" id="KW-1185">Reference proteome</keyword>
<evidence type="ECO:0000256" key="3">
    <source>
        <dbReference type="ARBA" id="ARBA00023295"/>
    </source>
</evidence>
<dbReference type="AlphaFoldDB" id="A0A9W4TP67"/>
<keyword evidence="2" id="KW-0378">Hydrolase</keyword>
<feature type="domain" description="Glycosyl hydrolases family 39 N-terminal catalytic" evidence="5">
    <location>
        <begin position="174"/>
        <end position="313"/>
    </location>
</feature>
<accession>A0A9W4TP67</accession>
<dbReference type="PANTHER" id="PTHR12631:SF10">
    <property type="entry name" value="BETA-XYLOSIDASE-LIKE PROTEIN-RELATED"/>
    <property type="match status" value="1"/>
</dbReference>
<proteinExistence type="inferred from homology"/>
<dbReference type="InterPro" id="IPR049166">
    <property type="entry name" value="GH39_cat"/>
</dbReference>
<dbReference type="Pfam" id="PF01229">
    <property type="entry name" value="Glyco_hydro_39"/>
    <property type="match status" value="1"/>
</dbReference>
<sequence>MVFTVNINKSSRNTSSGNNGLLKEVNGVNGMPISVAPGFPDLEDQFNQMGITHIRLHDCFGVGDIDNGFNANHSNVDQLLVTVPFDQQSKAKEFLADYANKRTIFPYAAVGMRNNDLKQASRSPNYRITDDAIRRIMKNNASVNPGNLQREIMFRIGRTLDGGYEVPENFDIYAFLVSRLVMRYSINHKGIGLPRKVTYWEIWNEPDLTFFWNNNSPQVYYEFYAKIAKAIKAVDPTAKVGGPAVAYGYNPGGAYIDGLLNYCQTTNTPIDFFSWHYYNSSPQSIIDAGNYIQDTLNKHGFSNLESFCTEWNSTPTGTVNSFTKLQSAQNAAFLTSILTCMQYTKIDKAYYYRGDGAAFGLFNDQANPKRPQNKNFCTYAAQGFNLFTRMFETPYILTQDNDFSTGLTTLVAENEVGNKINILASNFEMDSNFVEPAFPPNGYSLYSQYYLDSNRTTNQLDDDWSKAHWFGGVDPRTIMYNNEVPQKELVPQLPISENLPQKTIDYEQSRMGLTVNIANIPENYNDYKITAYRIKEGGRLDRMTPEQVTTSIDSALIDRVLTITDVGATSSTVTLYTVELIN</sequence>
<dbReference type="EMBL" id="CAMXCS010000003">
    <property type="protein sequence ID" value="CAI3949801.1"/>
    <property type="molecule type" value="Genomic_DNA"/>
</dbReference>
<evidence type="ECO:0000259" key="5">
    <source>
        <dbReference type="Pfam" id="PF01229"/>
    </source>
</evidence>
<evidence type="ECO:0000313" key="7">
    <source>
        <dbReference type="EMBL" id="CAI3949801.1"/>
    </source>
</evidence>
<dbReference type="SUPFAM" id="SSF51445">
    <property type="entry name" value="(Trans)glycosidases"/>
    <property type="match status" value="1"/>
</dbReference>
<dbReference type="GO" id="GO:0004553">
    <property type="term" value="F:hydrolase activity, hydrolyzing O-glycosyl compounds"/>
    <property type="evidence" value="ECO:0007669"/>
    <property type="project" value="TreeGrafter"/>
</dbReference>